<dbReference type="STRING" id="1265350.IX46_00385"/>
<dbReference type="GO" id="GO:0006935">
    <property type="term" value="P:chemotaxis"/>
    <property type="evidence" value="ECO:0007669"/>
    <property type="project" value="UniProtKB-KW"/>
</dbReference>
<feature type="domain" description="Flagellar motor switch protein FliG middle" evidence="12">
    <location>
        <begin position="115"/>
        <end position="185"/>
    </location>
</feature>
<dbReference type="PATRIC" id="fig|1265350.3.peg.67"/>
<dbReference type="OrthoDB" id="9780302at2"/>
<comment type="function">
    <text evidence="10">FliG is one of three proteins (FliG, FliN, FliM) that forms the rotor-mounted switch complex (C ring), located at the base of the basal body. This complex interacts with the CheY and CheZ chemotaxis proteins, in addition to contacting components of the motor that determine the direction of flagellar rotation.</text>
</comment>
<dbReference type="Pfam" id="PF14842">
    <property type="entry name" value="FliG_N"/>
    <property type="match status" value="1"/>
</dbReference>
<protein>
    <recommendedName>
        <fullName evidence="4">Flagellar motor switch protein FliG</fullName>
    </recommendedName>
</protein>
<evidence type="ECO:0000313" key="15">
    <source>
        <dbReference type="Proteomes" id="UP000066321"/>
    </source>
</evidence>
<feature type="domain" description="Flagellar motor switch protein FliG N-terminal" evidence="13">
    <location>
        <begin position="4"/>
        <end position="97"/>
    </location>
</feature>
<keyword evidence="6" id="KW-0145">Chemotaxis</keyword>
<dbReference type="InterPro" id="IPR000090">
    <property type="entry name" value="Flg_Motor_Flig"/>
</dbReference>
<keyword evidence="7" id="KW-0283">Flagellar rotation</keyword>
<dbReference type="Gene3D" id="1.10.220.30">
    <property type="match status" value="3"/>
</dbReference>
<evidence type="ECO:0000256" key="8">
    <source>
        <dbReference type="ARBA" id="ARBA00023136"/>
    </source>
</evidence>
<name>A0A0M4HI40_9GAMM</name>
<dbReference type="PRINTS" id="PR00954">
    <property type="entry name" value="FLGMOTORFLIG"/>
</dbReference>
<dbReference type="Pfam" id="PF01706">
    <property type="entry name" value="FliG_C"/>
    <property type="match status" value="1"/>
</dbReference>
<evidence type="ECO:0000256" key="1">
    <source>
        <dbReference type="ARBA" id="ARBA00004117"/>
    </source>
</evidence>
<comment type="similarity">
    <text evidence="3">Belongs to the FliG family.</text>
</comment>
<evidence type="ECO:0000259" key="12">
    <source>
        <dbReference type="Pfam" id="PF14841"/>
    </source>
</evidence>
<gene>
    <name evidence="14" type="ORF">IX46_00385</name>
</gene>
<evidence type="ECO:0000313" key="14">
    <source>
        <dbReference type="EMBL" id="ALD15039.1"/>
    </source>
</evidence>
<evidence type="ECO:0000256" key="3">
    <source>
        <dbReference type="ARBA" id="ARBA00010299"/>
    </source>
</evidence>
<dbReference type="EMBL" id="CP009253">
    <property type="protein sequence ID" value="ALD15039.1"/>
    <property type="molecule type" value="Genomic_DNA"/>
</dbReference>
<keyword evidence="5" id="KW-1003">Cell membrane</keyword>
<keyword evidence="14" id="KW-0966">Cell projection</keyword>
<keyword evidence="14" id="KW-0969">Cilium</keyword>
<organism evidence="14 15">
    <name type="scientific">Buchnera aphidicola</name>
    <name type="common">Aphis glycines</name>
    <dbReference type="NCBI Taxonomy" id="1265350"/>
    <lineage>
        <taxon>Bacteria</taxon>
        <taxon>Pseudomonadati</taxon>
        <taxon>Pseudomonadota</taxon>
        <taxon>Gammaproteobacteria</taxon>
        <taxon>Enterobacterales</taxon>
        <taxon>Erwiniaceae</taxon>
        <taxon>Buchnera</taxon>
    </lineage>
</organism>
<proteinExistence type="inferred from homology"/>
<dbReference type="Proteomes" id="UP000066321">
    <property type="component" value="Chromosome"/>
</dbReference>
<keyword evidence="8" id="KW-0472">Membrane</keyword>
<dbReference type="InterPro" id="IPR023087">
    <property type="entry name" value="Flg_Motor_Flig_C"/>
</dbReference>
<evidence type="ECO:0000256" key="5">
    <source>
        <dbReference type="ARBA" id="ARBA00022475"/>
    </source>
</evidence>
<dbReference type="PANTHER" id="PTHR30534:SF0">
    <property type="entry name" value="FLAGELLAR MOTOR SWITCH PROTEIN FLIG"/>
    <property type="match status" value="1"/>
</dbReference>
<feature type="domain" description="Flagellar motor switch protein FliG C-terminal" evidence="11">
    <location>
        <begin position="217"/>
        <end position="322"/>
    </location>
</feature>
<keyword evidence="9" id="KW-0975">Bacterial flagellum</keyword>
<comment type="subcellular location">
    <subcellularLocation>
        <location evidence="1">Bacterial flagellum basal body</location>
    </subcellularLocation>
    <subcellularLocation>
        <location evidence="2">Cell inner membrane</location>
        <topology evidence="2">Peripheral membrane protein</topology>
        <orientation evidence="2">Cytoplasmic side</orientation>
    </subcellularLocation>
</comment>
<dbReference type="GO" id="GO:0071973">
    <property type="term" value="P:bacterial-type flagellum-dependent cell motility"/>
    <property type="evidence" value="ECO:0007669"/>
    <property type="project" value="InterPro"/>
</dbReference>
<evidence type="ECO:0000256" key="6">
    <source>
        <dbReference type="ARBA" id="ARBA00022500"/>
    </source>
</evidence>
<dbReference type="KEGG" id="baph:IX46_00385"/>
<evidence type="ECO:0000256" key="7">
    <source>
        <dbReference type="ARBA" id="ARBA00022779"/>
    </source>
</evidence>
<dbReference type="InterPro" id="IPR032779">
    <property type="entry name" value="FliG_M"/>
</dbReference>
<accession>A0A0M4HI40</accession>
<evidence type="ECO:0000256" key="9">
    <source>
        <dbReference type="ARBA" id="ARBA00023143"/>
    </source>
</evidence>
<evidence type="ECO:0000259" key="13">
    <source>
        <dbReference type="Pfam" id="PF14842"/>
    </source>
</evidence>
<dbReference type="GO" id="GO:0003774">
    <property type="term" value="F:cytoskeletal motor activity"/>
    <property type="evidence" value="ECO:0007669"/>
    <property type="project" value="InterPro"/>
</dbReference>
<dbReference type="GO" id="GO:0005886">
    <property type="term" value="C:plasma membrane"/>
    <property type="evidence" value="ECO:0007669"/>
    <property type="project" value="UniProtKB-SubCell"/>
</dbReference>
<sequence>MIVNGTEKSALLLMSIGSDQASEVLKYLTPFEVQKLVNHMVNINHFSNIELNKVLAECYDLFMKNNDLVYNNNDEYISDMLIKSIGEKKGTILLSDALEIRNIKMSIKSLNSMEPSKLASLLEEQHAQIITTILVYLDPDQSARVLSFFKEEKRIEIVIKISEFNGLEEKKFVELKDIINDLINKKKSTFSNKGGIKTVANILSSMERENEKNLLKKIACSNKELSSKIIQELYSFENIINIDDNVMKCLIKNLEEEKLYIALQGSNEIIKNKFLNNMDEEKSKKLSLYLKEKSYVSNAAIENEQKLIVMMIRNILDYGTFSIENLGKYYV</sequence>
<dbReference type="InterPro" id="IPR011002">
    <property type="entry name" value="FliG_a-hlx"/>
</dbReference>
<dbReference type="Pfam" id="PF14841">
    <property type="entry name" value="FliG_M"/>
    <property type="match status" value="1"/>
</dbReference>
<dbReference type="SUPFAM" id="SSF48029">
    <property type="entry name" value="FliG"/>
    <property type="match status" value="2"/>
</dbReference>
<dbReference type="PANTHER" id="PTHR30534">
    <property type="entry name" value="FLAGELLAR MOTOR SWITCH PROTEIN FLIG"/>
    <property type="match status" value="1"/>
</dbReference>
<evidence type="ECO:0000256" key="4">
    <source>
        <dbReference type="ARBA" id="ARBA00021870"/>
    </source>
</evidence>
<evidence type="ECO:0000256" key="10">
    <source>
        <dbReference type="ARBA" id="ARBA00025598"/>
    </source>
</evidence>
<keyword evidence="14" id="KW-0282">Flagellum</keyword>
<evidence type="ECO:0000259" key="11">
    <source>
        <dbReference type="Pfam" id="PF01706"/>
    </source>
</evidence>
<dbReference type="GO" id="GO:0009425">
    <property type="term" value="C:bacterial-type flagellum basal body"/>
    <property type="evidence" value="ECO:0007669"/>
    <property type="project" value="UniProtKB-SubCell"/>
</dbReference>
<dbReference type="RefSeq" id="WP_053940058.1">
    <property type="nucleotide sequence ID" value="NZ_CP009253.1"/>
</dbReference>
<dbReference type="AlphaFoldDB" id="A0A0M4HI40"/>
<reference evidence="14 15" key="1">
    <citation type="journal article" date="2015" name="J Genomics">
        <title>Whole Genome Sequence of the Soybean Aphid Endosymbiont Buchnera aphidicola and Genetic Differentiation among Biotype-Specific Strains.</title>
        <authorList>
            <person name="Cassone B.J."/>
            <person name="Wenger J.A."/>
            <person name="Michel A.P."/>
        </authorList>
    </citation>
    <scope>NUCLEOTIDE SEQUENCE [LARGE SCALE GENOMIC DNA]</scope>
    <source>
        <strain evidence="14 15">BAg</strain>
    </source>
</reference>
<evidence type="ECO:0000256" key="2">
    <source>
        <dbReference type="ARBA" id="ARBA00004515"/>
    </source>
</evidence>
<dbReference type="InterPro" id="IPR028263">
    <property type="entry name" value="FliG_N"/>
</dbReference>